<dbReference type="Gene3D" id="3.10.105.10">
    <property type="entry name" value="Dipeptide-binding Protein, Domain 3"/>
    <property type="match status" value="1"/>
</dbReference>
<gene>
    <name evidence="3" type="ORF">ACFFTL_05495</name>
</gene>
<proteinExistence type="predicted"/>
<dbReference type="PROSITE" id="PS51257">
    <property type="entry name" value="PROKAR_LIPOPROTEIN"/>
    <property type="match status" value="1"/>
</dbReference>
<evidence type="ECO:0000259" key="2">
    <source>
        <dbReference type="Pfam" id="PF00496"/>
    </source>
</evidence>
<dbReference type="SUPFAM" id="SSF53850">
    <property type="entry name" value="Periplasmic binding protein-like II"/>
    <property type="match status" value="1"/>
</dbReference>
<dbReference type="InterPro" id="IPR000914">
    <property type="entry name" value="SBP_5_dom"/>
</dbReference>
<keyword evidence="4" id="KW-1185">Reference proteome</keyword>
<dbReference type="EMBL" id="JBHMCG010000020">
    <property type="protein sequence ID" value="MFB9571810.1"/>
    <property type="molecule type" value="Genomic_DNA"/>
</dbReference>
<evidence type="ECO:0000256" key="1">
    <source>
        <dbReference type="SAM" id="SignalP"/>
    </source>
</evidence>
<dbReference type="CDD" id="cd00995">
    <property type="entry name" value="PBP2_NikA_DppA_OppA_like"/>
    <property type="match status" value="1"/>
</dbReference>
<dbReference type="InterPro" id="IPR030678">
    <property type="entry name" value="Peptide/Ni-bd"/>
</dbReference>
<dbReference type="PANTHER" id="PTHR30290">
    <property type="entry name" value="PERIPLASMIC BINDING COMPONENT OF ABC TRANSPORTER"/>
    <property type="match status" value="1"/>
</dbReference>
<organism evidence="3 4">
    <name type="scientific">Streptomyces yanii</name>
    <dbReference type="NCBI Taxonomy" id="78510"/>
    <lineage>
        <taxon>Bacteria</taxon>
        <taxon>Bacillati</taxon>
        <taxon>Actinomycetota</taxon>
        <taxon>Actinomycetes</taxon>
        <taxon>Kitasatosporales</taxon>
        <taxon>Streptomycetaceae</taxon>
        <taxon>Streptomyces</taxon>
    </lineage>
</organism>
<protein>
    <submittedName>
        <fullName evidence="3">ABC transporter substrate-binding protein</fullName>
    </submittedName>
</protein>
<comment type="caution">
    <text evidence="3">The sequence shown here is derived from an EMBL/GenBank/DDBJ whole genome shotgun (WGS) entry which is preliminary data.</text>
</comment>
<name>A0ABV5R1V9_9ACTN</name>
<reference evidence="3 4" key="1">
    <citation type="submission" date="2024-09" db="EMBL/GenBank/DDBJ databases">
        <authorList>
            <person name="Sun Q."/>
            <person name="Mori K."/>
        </authorList>
    </citation>
    <scope>NUCLEOTIDE SEQUENCE [LARGE SCALE GENOMIC DNA]</scope>
    <source>
        <strain evidence="3 4">JCM 3331</strain>
    </source>
</reference>
<evidence type="ECO:0000313" key="4">
    <source>
        <dbReference type="Proteomes" id="UP001589710"/>
    </source>
</evidence>
<evidence type="ECO:0000313" key="3">
    <source>
        <dbReference type="EMBL" id="MFB9571810.1"/>
    </source>
</evidence>
<dbReference type="Gene3D" id="3.40.190.10">
    <property type="entry name" value="Periplasmic binding protein-like II"/>
    <property type="match status" value="1"/>
</dbReference>
<accession>A0ABV5R1V9</accession>
<dbReference type="InterPro" id="IPR039424">
    <property type="entry name" value="SBP_5"/>
</dbReference>
<dbReference type="Proteomes" id="UP001589710">
    <property type="component" value="Unassembled WGS sequence"/>
</dbReference>
<dbReference type="PIRSF" id="PIRSF002741">
    <property type="entry name" value="MppA"/>
    <property type="match status" value="1"/>
</dbReference>
<feature type="domain" description="Solute-binding protein family 5" evidence="2">
    <location>
        <begin position="95"/>
        <end position="437"/>
    </location>
</feature>
<sequence length="518" mass="54343">MKRHKYVLAATTCALAVTLTAGACTASDDAVSGSGTAKAAAADGPAADGGTLKVGLDRPFTKLDPADGTLTSMPMMVLANALYDPLMVNGDNGVVQPYLAKSFTPNSDATGWTLQLREGVKFSDGKPLDAQAVVDHVKRLAKPESKCSCAADAATIGALKANGPTTVDFTLKAPNAAFPGLFTRSLGYISETPNAEGAAVGSGPYTVESVQPGVSVTVARNPAYWGAKGHADKIVYQVLPDSDSRYQSLRSGDADLIWTETPTQFKQAAGDGLRTATGPGATSTVLFNTKAAPFDDPRVRQALQYAVDREAVEKVVFLDQGTVADGPIGSRSPYHAANTYPAHDPAKARALLAEAGHPDLSFDYLVDNRPEAQQRATVLQQMFAEAGVKMTIKPMDAASLGTAMFQRKFQVMDFVTSMFGDTDSALNSLYTARSPYNFTGYSKPEAEQAIAAGRAELDAAKRGAAYNEAAKAIVADAPMLFLTESPAGFLASAEVGGLPDLSRRTVINVSPAGLWVKK</sequence>
<feature type="signal peptide" evidence="1">
    <location>
        <begin position="1"/>
        <end position="23"/>
    </location>
</feature>
<feature type="chain" id="PRO_5046004895" evidence="1">
    <location>
        <begin position="24"/>
        <end position="518"/>
    </location>
</feature>
<dbReference type="Pfam" id="PF00496">
    <property type="entry name" value="SBP_bac_5"/>
    <property type="match status" value="1"/>
</dbReference>
<dbReference type="RefSeq" id="WP_345509935.1">
    <property type="nucleotide sequence ID" value="NZ_BAAAXD010000005.1"/>
</dbReference>
<keyword evidence="1" id="KW-0732">Signal</keyword>